<evidence type="ECO:0000259" key="3">
    <source>
        <dbReference type="PROSITE" id="PS50043"/>
    </source>
</evidence>
<dbReference type="Gene3D" id="3.40.50.300">
    <property type="entry name" value="P-loop containing nucleotide triphosphate hydrolases"/>
    <property type="match status" value="1"/>
</dbReference>
<dbReference type="EMBL" id="BAABKG010000001">
    <property type="protein sequence ID" value="GAA5142084.1"/>
    <property type="molecule type" value="Genomic_DNA"/>
</dbReference>
<keyword evidence="2" id="KW-0067">ATP-binding</keyword>
<feature type="domain" description="HTH luxR-type" evidence="3">
    <location>
        <begin position="851"/>
        <end position="916"/>
    </location>
</feature>
<gene>
    <name evidence="4" type="ORF">GCM10023340_04990</name>
</gene>
<evidence type="ECO:0000256" key="2">
    <source>
        <dbReference type="ARBA" id="ARBA00022840"/>
    </source>
</evidence>
<dbReference type="InterPro" id="IPR036388">
    <property type="entry name" value="WH-like_DNA-bd_sf"/>
</dbReference>
<name>A0ABP9P7I5_9ACTN</name>
<dbReference type="PRINTS" id="PR00038">
    <property type="entry name" value="HTHLUXR"/>
</dbReference>
<dbReference type="Pfam" id="PF00196">
    <property type="entry name" value="GerE"/>
    <property type="match status" value="1"/>
</dbReference>
<dbReference type="PANTHER" id="PTHR16305">
    <property type="entry name" value="TESTICULAR SOLUBLE ADENYLYL CYCLASE"/>
    <property type="match status" value="1"/>
</dbReference>
<proteinExistence type="predicted"/>
<dbReference type="PROSITE" id="PS50043">
    <property type="entry name" value="HTH_LUXR_2"/>
    <property type="match status" value="1"/>
</dbReference>
<organism evidence="4 5">
    <name type="scientific">Nocardioides marinquilinus</name>
    <dbReference type="NCBI Taxonomy" id="1210400"/>
    <lineage>
        <taxon>Bacteria</taxon>
        <taxon>Bacillati</taxon>
        <taxon>Actinomycetota</taxon>
        <taxon>Actinomycetes</taxon>
        <taxon>Propionibacteriales</taxon>
        <taxon>Nocardioidaceae</taxon>
        <taxon>Nocardioides</taxon>
    </lineage>
</organism>
<dbReference type="Gene3D" id="1.25.40.10">
    <property type="entry name" value="Tetratricopeptide repeat domain"/>
    <property type="match status" value="2"/>
</dbReference>
<protein>
    <submittedName>
        <fullName evidence="4">LuxR family transcriptional regulator</fullName>
    </submittedName>
</protein>
<dbReference type="InterPro" id="IPR027417">
    <property type="entry name" value="P-loop_NTPase"/>
</dbReference>
<dbReference type="InterPro" id="IPR000792">
    <property type="entry name" value="Tscrpt_reg_LuxR_C"/>
</dbReference>
<accession>A0ABP9P7I5</accession>
<keyword evidence="1" id="KW-0547">Nucleotide-binding</keyword>
<dbReference type="Proteomes" id="UP001500221">
    <property type="component" value="Unassembled WGS sequence"/>
</dbReference>
<dbReference type="RefSeq" id="WP_345454198.1">
    <property type="nucleotide sequence ID" value="NZ_BAABKG010000001.1"/>
</dbReference>
<dbReference type="InterPro" id="IPR011990">
    <property type="entry name" value="TPR-like_helical_dom_sf"/>
</dbReference>
<dbReference type="InterPro" id="IPR016032">
    <property type="entry name" value="Sig_transdc_resp-reg_C-effctor"/>
</dbReference>
<comment type="caution">
    <text evidence="4">The sequence shown here is derived from an EMBL/GenBank/DDBJ whole genome shotgun (WGS) entry which is preliminary data.</text>
</comment>
<reference evidence="5" key="1">
    <citation type="journal article" date="2019" name="Int. J. Syst. Evol. Microbiol.">
        <title>The Global Catalogue of Microorganisms (GCM) 10K type strain sequencing project: providing services to taxonomists for standard genome sequencing and annotation.</title>
        <authorList>
            <consortium name="The Broad Institute Genomics Platform"/>
            <consortium name="The Broad Institute Genome Sequencing Center for Infectious Disease"/>
            <person name="Wu L."/>
            <person name="Ma J."/>
        </authorList>
    </citation>
    <scope>NUCLEOTIDE SEQUENCE [LARGE SCALE GENOMIC DNA]</scope>
    <source>
        <strain evidence="5">JCM 18459</strain>
    </source>
</reference>
<dbReference type="CDD" id="cd06170">
    <property type="entry name" value="LuxR_C_like"/>
    <property type="match status" value="1"/>
</dbReference>
<sequence length="920" mass="98674">MPRLVGRAALLEEVRGLLDGGGSVALVGPSGVGKSALLDELEQQTAARGDAEVVRCAGAPDEVALPYAAVRDLLAQCPADAVGAAMPASVADWVAAGLVAVEPTDEMRSDLAAGVHAVLEAASQRRPVLVLLDDVQWLDAESSAVLGYARRRLAGRLLVVATFTTADAATPIDVSELALLDVPPLETVEMVELLCDPQGPGLAPDVAQRVHVESGGIPALALTMAGLVGERPAVLGRPAPLPGSIERVLRERYWAQPDDVRQTLLHLALMHRPSVRDLERTGRIGAELDVRRAAEAGLVARGGETTPRFTPSALRDVIVESCPAAERAELHRRLADAARTGAQRLRHLALADPRPDAETARRLAEAARELAVHGTRDLAAELYLLAADRSPADLDAERVEWRVAAVETAAPGNHVDLVQRALADVWESPTTPAQAVRVRLAIPELNGNAVALLDEVLTGALADAGDNDLLVARVLLQRARIALMEARPHAALSACERAVEALERLVEHGGDQHELALGLTTLSVARRWTGGDHRGSLQRALELARPAPDGFLHTSPEYMAARFAFYDDRLDEAWESFLTMLAQVERGAGTDHVHVLRCLVEVGVRAGRCQEAVEYAARAARVGEEFDLDAHTSWFVAALAELVGGDVARAATLARRGAESAEEQGDLRYVQRHQIVLGQALLRSGDAQGAAESLARVRAVETERGFGDPTVNRWHADLVSALTALGRLDDAAEVLGEARYAVERRHADGGTDGVTAQLDRAEAELLIARGDLDAAVEVLDRSVKVATESGLRLDVGRALVTRGHLERRRRRVAAARAALREAHELFVSLHADTWAAQVQAELRPEPARAADDPLLERLTESEARIARAVAAGASNREIAERTYVSVKTVEATLTRIYRKLDLRSRTQLAALLVPTSPDRE</sequence>
<dbReference type="PANTHER" id="PTHR16305:SF35">
    <property type="entry name" value="TRANSCRIPTIONAL ACTIVATOR DOMAIN"/>
    <property type="match status" value="1"/>
</dbReference>
<evidence type="ECO:0000313" key="5">
    <source>
        <dbReference type="Proteomes" id="UP001500221"/>
    </source>
</evidence>
<dbReference type="Pfam" id="PF13191">
    <property type="entry name" value="AAA_16"/>
    <property type="match status" value="1"/>
</dbReference>
<dbReference type="SMART" id="SM00421">
    <property type="entry name" value="HTH_LUXR"/>
    <property type="match status" value="1"/>
</dbReference>
<evidence type="ECO:0000256" key="1">
    <source>
        <dbReference type="ARBA" id="ARBA00022741"/>
    </source>
</evidence>
<dbReference type="InterPro" id="IPR041664">
    <property type="entry name" value="AAA_16"/>
</dbReference>
<dbReference type="SUPFAM" id="SSF46894">
    <property type="entry name" value="C-terminal effector domain of the bipartite response regulators"/>
    <property type="match status" value="1"/>
</dbReference>
<dbReference type="SUPFAM" id="SSF48452">
    <property type="entry name" value="TPR-like"/>
    <property type="match status" value="1"/>
</dbReference>
<dbReference type="Gene3D" id="1.10.10.10">
    <property type="entry name" value="Winged helix-like DNA-binding domain superfamily/Winged helix DNA-binding domain"/>
    <property type="match status" value="1"/>
</dbReference>
<dbReference type="SUPFAM" id="SSF52540">
    <property type="entry name" value="P-loop containing nucleoside triphosphate hydrolases"/>
    <property type="match status" value="1"/>
</dbReference>
<evidence type="ECO:0000313" key="4">
    <source>
        <dbReference type="EMBL" id="GAA5142084.1"/>
    </source>
</evidence>
<keyword evidence="5" id="KW-1185">Reference proteome</keyword>